<dbReference type="GO" id="GO:0034040">
    <property type="term" value="F:ATPase-coupled lipid transmembrane transporter activity"/>
    <property type="evidence" value="ECO:0007669"/>
    <property type="project" value="TreeGrafter"/>
</dbReference>
<feature type="transmembrane region" description="Helical" evidence="12">
    <location>
        <begin position="167"/>
        <end position="195"/>
    </location>
</feature>
<dbReference type="AlphaFoldDB" id="A0A7K3M646"/>
<evidence type="ECO:0000256" key="3">
    <source>
        <dbReference type="ARBA" id="ARBA00022692"/>
    </source>
</evidence>
<keyword evidence="3 12" id="KW-0812">Transmembrane</keyword>
<organism evidence="15 16">
    <name type="scientific">Phytoactinopolyspora mesophila</name>
    <dbReference type="NCBI Taxonomy" id="2650750"/>
    <lineage>
        <taxon>Bacteria</taxon>
        <taxon>Bacillati</taxon>
        <taxon>Actinomycetota</taxon>
        <taxon>Actinomycetes</taxon>
        <taxon>Jiangellales</taxon>
        <taxon>Jiangellaceae</taxon>
        <taxon>Phytoactinopolyspora</taxon>
    </lineage>
</organism>
<dbReference type="InterPro" id="IPR003593">
    <property type="entry name" value="AAA+_ATPase"/>
</dbReference>
<dbReference type="Proteomes" id="UP000460435">
    <property type="component" value="Unassembled WGS sequence"/>
</dbReference>
<gene>
    <name evidence="15" type="ORF">F7O44_16775</name>
</gene>
<evidence type="ECO:0000256" key="8">
    <source>
        <dbReference type="ARBA" id="ARBA00055053"/>
    </source>
</evidence>
<dbReference type="PANTHER" id="PTHR24221">
    <property type="entry name" value="ATP-BINDING CASSETTE SUB-FAMILY B"/>
    <property type="match status" value="1"/>
</dbReference>
<evidence type="ECO:0000256" key="11">
    <source>
        <dbReference type="SAM" id="MobiDB-lite"/>
    </source>
</evidence>
<dbReference type="FunFam" id="3.40.50.300:FF:000287">
    <property type="entry name" value="Multidrug ABC transporter ATP-binding protein"/>
    <property type="match status" value="1"/>
</dbReference>
<evidence type="ECO:0000256" key="7">
    <source>
        <dbReference type="ARBA" id="ARBA00023136"/>
    </source>
</evidence>
<evidence type="ECO:0000256" key="6">
    <source>
        <dbReference type="ARBA" id="ARBA00022989"/>
    </source>
</evidence>
<dbReference type="InterPro" id="IPR027417">
    <property type="entry name" value="P-loop_NTPase"/>
</dbReference>
<dbReference type="GO" id="GO:0016887">
    <property type="term" value="F:ATP hydrolysis activity"/>
    <property type="evidence" value="ECO:0007669"/>
    <property type="project" value="InterPro"/>
</dbReference>
<dbReference type="GO" id="GO:0005524">
    <property type="term" value="F:ATP binding"/>
    <property type="evidence" value="ECO:0007669"/>
    <property type="project" value="UniProtKB-KW"/>
</dbReference>
<keyword evidence="6 12" id="KW-1133">Transmembrane helix</keyword>
<feature type="transmembrane region" description="Helical" evidence="12">
    <location>
        <begin position="39"/>
        <end position="64"/>
    </location>
</feature>
<evidence type="ECO:0000256" key="10">
    <source>
        <dbReference type="ARBA" id="ARBA00071747"/>
    </source>
</evidence>
<comment type="subcellular location">
    <subcellularLocation>
        <location evidence="1">Cell membrane</location>
        <topology evidence="1">Multi-pass membrane protein</topology>
    </subcellularLocation>
</comment>
<dbReference type="PROSITE" id="PS50929">
    <property type="entry name" value="ABC_TM1F"/>
    <property type="match status" value="1"/>
</dbReference>
<name>A0A7K3M646_9ACTN</name>
<dbReference type="InterPro" id="IPR039421">
    <property type="entry name" value="Type_1_exporter"/>
</dbReference>
<dbReference type="SUPFAM" id="SSF52540">
    <property type="entry name" value="P-loop containing nucleoside triphosphate hydrolases"/>
    <property type="match status" value="1"/>
</dbReference>
<dbReference type="SUPFAM" id="SSF90123">
    <property type="entry name" value="ABC transporter transmembrane region"/>
    <property type="match status" value="1"/>
</dbReference>
<evidence type="ECO:0000256" key="9">
    <source>
        <dbReference type="ARBA" id="ARBA00061644"/>
    </source>
</evidence>
<evidence type="ECO:0000256" key="1">
    <source>
        <dbReference type="ARBA" id="ARBA00004651"/>
    </source>
</evidence>
<dbReference type="PROSITE" id="PS50893">
    <property type="entry name" value="ABC_TRANSPORTER_2"/>
    <property type="match status" value="1"/>
</dbReference>
<evidence type="ECO:0000256" key="12">
    <source>
        <dbReference type="SAM" id="Phobius"/>
    </source>
</evidence>
<evidence type="ECO:0000259" key="14">
    <source>
        <dbReference type="PROSITE" id="PS50929"/>
    </source>
</evidence>
<dbReference type="EMBL" id="WLZY01000005">
    <property type="protein sequence ID" value="NDL58725.1"/>
    <property type="molecule type" value="Genomic_DNA"/>
</dbReference>
<keyword evidence="2" id="KW-0813">Transport</keyword>
<comment type="function">
    <text evidence="8">ABC transporter involved in fatty acid import. Transmembrane domains (TMD) form a pore in the membrane and the ATP-binding domain (NBD) is responsible for energy generation.</text>
</comment>
<dbReference type="Pfam" id="PF00664">
    <property type="entry name" value="ABC_membrane"/>
    <property type="match status" value="1"/>
</dbReference>
<protein>
    <recommendedName>
        <fullName evidence="10">Fatty acid ABC transporter ATP-binding/permease protein</fullName>
    </recommendedName>
</protein>
<comment type="similarity">
    <text evidence="9">Belongs to the ABC transporter superfamily. Lipid exporter (TC 3.A.1.106) family.</text>
</comment>
<accession>A0A7K3M646</accession>
<feature type="domain" description="ABC transmembrane type-1" evidence="14">
    <location>
        <begin position="40"/>
        <end position="323"/>
    </location>
</feature>
<dbReference type="PANTHER" id="PTHR24221:SF654">
    <property type="entry name" value="ATP-BINDING CASSETTE SUB-FAMILY B MEMBER 6"/>
    <property type="match status" value="1"/>
</dbReference>
<evidence type="ECO:0000313" key="16">
    <source>
        <dbReference type="Proteomes" id="UP000460435"/>
    </source>
</evidence>
<dbReference type="GO" id="GO:0140359">
    <property type="term" value="F:ABC-type transporter activity"/>
    <property type="evidence" value="ECO:0007669"/>
    <property type="project" value="InterPro"/>
</dbReference>
<feature type="compositionally biased region" description="Low complexity" evidence="11">
    <location>
        <begin position="600"/>
        <end position="611"/>
    </location>
</feature>
<dbReference type="GO" id="GO:0005886">
    <property type="term" value="C:plasma membrane"/>
    <property type="evidence" value="ECO:0007669"/>
    <property type="project" value="UniProtKB-SubCell"/>
</dbReference>
<proteinExistence type="inferred from homology"/>
<keyword evidence="7 12" id="KW-0472">Membrane</keyword>
<dbReference type="Pfam" id="PF00005">
    <property type="entry name" value="ABC_tran"/>
    <property type="match status" value="1"/>
</dbReference>
<evidence type="ECO:0000256" key="2">
    <source>
        <dbReference type="ARBA" id="ARBA00022448"/>
    </source>
</evidence>
<evidence type="ECO:0000259" key="13">
    <source>
        <dbReference type="PROSITE" id="PS50893"/>
    </source>
</evidence>
<evidence type="ECO:0000256" key="4">
    <source>
        <dbReference type="ARBA" id="ARBA00022741"/>
    </source>
</evidence>
<comment type="caution">
    <text evidence="15">The sequence shown here is derived from an EMBL/GenBank/DDBJ whole genome shotgun (WGS) entry which is preliminary data.</text>
</comment>
<sequence>MTMPAPAHPTGADTPPPAGFYAGTVRTIWRLFEPYRRAFATALLMRVLMSLSAAVPVVMLVWVVELLRTGELTGQRALVAVAVVIGGVAGQYCFSYASNRLVWTSTFYAVGAARIRTLDHVQRLPLGTVHERGVGDVSATLTADMEAVSTYAHHGLPQYFSALSMPAFVFAGLLVIDAPMAVAVAVSVVVAVPLVRWISRHFGRHAFTRGNLMATANSRIVEYVRGIAVIRAFDRTGARVNWFRDAVDDLRRINDRMAVKLVPAALATMGVVQLGIPLTIAALGYWYTGGRLDAGTMLIFLVLVLRVYTPILEVAGSAEQSRLADAALRRIGAVHDLQPQPEPRTPAAGVSRPSIQLDDVTFGYTPDEPVIRDLTIEVAPKTMTALVGPSGAGKSTVLALISRFWDVDSGAVRLGGVDVRDLTAEQLFDAVTVVFQDVYLFQGTIRDNIAFGRNSATDEAVEAAARQAQAHEFITALPQGYDTPVGEGGATLSGGERQRISIARAILKDAPIVLLDEVTAALDPINERAVQRAFAELVRDRTLVVVAHRLSTIRSADQIVVLDEGRAVERGRHEELLAAGGRYADLWTERERATQWRLQTATATPGPTAGTSDRSSPTR</sequence>
<dbReference type="Gene3D" id="1.20.1560.10">
    <property type="entry name" value="ABC transporter type 1, transmembrane domain"/>
    <property type="match status" value="1"/>
</dbReference>
<dbReference type="InterPro" id="IPR036640">
    <property type="entry name" value="ABC1_TM_sf"/>
</dbReference>
<dbReference type="RefSeq" id="WP_162451411.1">
    <property type="nucleotide sequence ID" value="NZ_WLZY01000005.1"/>
</dbReference>
<keyword evidence="5 15" id="KW-0067">ATP-binding</keyword>
<feature type="transmembrane region" description="Helical" evidence="12">
    <location>
        <begin position="76"/>
        <end position="97"/>
    </location>
</feature>
<keyword evidence="16" id="KW-1185">Reference proteome</keyword>
<dbReference type="InterPro" id="IPR011527">
    <property type="entry name" value="ABC1_TM_dom"/>
</dbReference>
<dbReference type="InterPro" id="IPR017871">
    <property type="entry name" value="ABC_transporter-like_CS"/>
</dbReference>
<dbReference type="InterPro" id="IPR003439">
    <property type="entry name" value="ABC_transporter-like_ATP-bd"/>
</dbReference>
<feature type="transmembrane region" description="Helical" evidence="12">
    <location>
        <begin position="261"/>
        <end position="288"/>
    </location>
</feature>
<feature type="domain" description="ABC transporter" evidence="13">
    <location>
        <begin position="355"/>
        <end position="589"/>
    </location>
</feature>
<reference evidence="15 16" key="1">
    <citation type="submission" date="2019-11" db="EMBL/GenBank/DDBJ databases">
        <authorList>
            <person name="Li X.-J."/>
            <person name="Feng X.-M."/>
        </authorList>
    </citation>
    <scope>NUCLEOTIDE SEQUENCE [LARGE SCALE GENOMIC DNA]</scope>
    <source>
        <strain evidence="15 16">XMNu-373</strain>
    </source>
</reference>
<dbReference type="SMART" id="SM00382">
    <property type="entry name" value="AAA"/>
    <property type="match status" value="1"/>
</dbReference>
<dbReference type="Gene3D" id="3.40.50.300">
    <property type="entry name" value="P-loop containing nucleotide triphosphate hydrolases"/>
    <property type="match status" value="1"/>
</dbReference>
<dbReference type="PROSITE" id="PS00211">
    <property type="entry name" value="ABC_TRANSPORTER_1"/>
    <property type="match status" value="1"/>
</dbReference>
<feature type="region of interest" description="Disordered" evidence="11">
    <location>
        <begin position="597"/>
        <end position="619"/>
    </location>
</feature>
<keyword evidence="4" id="KW-0547">Nucleotide-binding</keyword>
<evidence type="ECO:0000256" key="5">
    <source>
        <dbReference type="ARBA" id="ARBA00022840"/>
    </source>
</evidence>
<evidence type="ECO:0000313" key="15">
    <source>
        <dbReference type="EMBL" id="NDL58725.1"/>
    </source>
</evidence>